<accession>A0A4R5V3H8</accession>
<evidence type="ECO:0000313" key="2">
    <source>
        <dbReference type="Proteomes" id="UP000295301"/>
    </source>
</evidence>
<dbReference type="OrthoDB" id="5365502at2"/>
<keyword evidence="2" id="KW-1185">Reference proteome</keyword>
<dbReference type="Proteomes" id="UP000295301">
    <property type="component" value="Unassembled WGS sequence"/>
</dbReference>
<reference evidence="1 2" key="1">
    <citation type="submission" date="2019-03" db="EMBL/GenBank/DDBJ databases">
        <title>Ruegeria lutea sp. nov., a novel strain, isolated from marine sediment, the Masan Bay, South Korea.</title>
        <authorList>
            <person name="Kim J."/>
            <person name="Kim D.-Y."/>
            <person name="Lee S.-S."/>
        </authorList>
    </citation>
    <scope>NUCLEOTIDE SEQUENCE [LARGE SCALE GENOMIC DNA]</scope>
    <source>
        <strain evidence="1 2">318-1</strain>
    </source>
</reference>
<protein>
    <submittedName>
        <fullName evidence="1">Uncharacterized protein</fullName>
    </submittedName>
</protein>
<organism evidence="1 2">
    <name type="scientific">Antarcticimicrobium luteum</name>
    <dbReference type="NCBI Taxonomy" id="2547397"/>
    <lineage>
        <taxon>Bacteria</taxon>
        <taxon>Pseudomonadati</taxon>
        <taxon>Pseudomonadota</taxon>
        <taxon>Alphaproteobacteria</taxon>
        <taxon>Rhodobacterales</taxon>
        <taxon>Paracoccaceae</taxon>
        <taxon>Antarcticimicrobium</taxon>
    </lineage>
</organism>
<proteinExistence type="predicted"/>
<dbReference type="InterPro" id="IPR036610">
    <property type="entry name" value="PEBP-like_sf"/>
</dbReference>
<sequence length="153" mass="15775">MFAAGAACAEMSITLGGGWDGKHVPKGQHCTLFGGNGSTPPMTASNLPGGTAWVYVAYNDRDYRPLSKNGGHGVIGYPVSGASAELRSVPGLKAKLPGKAKVISAARGTGKYASKGYLPPCSGGKGNRYFAIVQAISSAGKVLEEQRVEIGRY</sequence>
<dbReference type="Gene3D" id="3.90.280.10">
    <property type="entry name" value="PEBP-like"/>
    <property type="match status" value="1"/>
</dbReference>
<evidence type="ECO:0000313" key="1">
    <source>
        <dbReference type="EMBL" id="TDK46314.1"/>
    </source>
</evidence>
<comment type="caution">
    <text evidence="1">The sequence shown here is derived from an EMBL/GenBank/DDBJ whole genome shotgun (WGS) entry which is preliminary data.</text>
</comment>
<dbReference type="AlphaFoldDB" id="A0A4R5V3H8"/>
<gene>
    <name evidence="1" type="ORF">E1832_12980</name>
</gene>
<name>A0A4R5V3H8_9RHOB</name>
<dbReference type="EMBL" id="SMUV01000067">
    <property type="protein sequence ID" value="TDK46314.1"/>
    <property type="molecule type" value="Genomic_DNA"/>
</dbReference>